<proteinExistence type="predicted"/>
<reference evidence="2" key="1">
    <citation type="journal article" date="2015" name="PLoS ONE">
        <title>Comprehensive Evaluation of Toxoplasma gondii VEG and Neospora caninum LIV Genomes with Tachyzoite Stage Transcriptome and Proteome Defines Novel Transcript Features.</title>
        <authorList>
            <person name="Ramaprasad A."/>
            <person name="Mourier T."/>
            <person name="Naeem R."/>
            <person name="Malas T.B."/>
            <person name="Moussa E."/>
            <person name="Panigrahi A."/>
            <person name="Vermont S.J."/>
            <person name="Otto T.D."/>
            <person name="Wastling J."/>
            <person name="Pain A."/>
        </authorList>
    </citation>
    <scope>NUCLEOTIDE SEQUENCE</scope>
    <source>
        <strain evidence="2">Liverpool</strain>
    </source>
</reference>
<dbReference type="PROSITE" id="PS51746">
    <property type="entry name" value="PPM_2"/>
    <property type="match status" value="1"/>
</dbReference>
<dbReference type="AlphaFoldDB" id="A0A0F7ULR9"/>
<dbReference type="Pfam" id="PF00481">
    <property type="entry name" value="PP2C"/>
    <property type="match status" value="2"/>
</dbReference>
<accession>A0A0F7ULR9</accession>
<sequence length="422" mass="46442">MRVNFLAKVAVAAIFVANKETAGVAAILRRLKDVLGAGPPPPGPGVERWKHHSVYLEPAGGQEREHLTMKAEEWHLDIGAVSMRGKRPTDEDALVVDMAIYSHPNVRIQALFDGHGGPHVAHYAANHLQSLFAKHRSLSRQTIEKICNDLDEELKMYKIIHSGSTGVIVVIEKVEKPEQVTVRGRQIVGDPAITPLKEEYGQEASPAAQITLGSPDAPFRLYVINVGDSRAMLLGGNDYYEMTKDHKPDDPEEKSRIERAGGFVTDETARSVARVNGLLAVSRSFGDFLLKEPGSGDTPVISKPDIRYFFATYGDLLLLFCDGVTEPAEMSWAHVAAFARETFSQTNDVVKTATFLADKAYAAGSFDNISTIVTSLRQEPAAVPVATLQAHVWTRDKLITTLSEDWTHRLETAKSNFFLPLF</sequence>
<feature type="domain" description="PPM-type phosphatase" evidence="1">
    <location>
        <begin position="77"/>
        <end position="376"/>
    </location>
</feature>
<dbReference type="SMART" id="SM00332">
    <property type="entry name" value="PP2Cc"/>
    <property type="match status" value="1"/>
</dbReference>
<protein>
    <submittedName>
        <fullName evidence="2">Protein phosphatase 2C, putative</fullName>
    </submittedName>
</protein>
<dbReference type="EMBL" id="LN714487">
    <property type="protein sequence ID" value="CEL71084.1"/>
    <property type="molecule type" value="Genomic_DNA"/>
</dbReference>
<gene>
    <name evidence="2" type="ORF">BN1204_067490</name>
</gene>
<dbReference type="SUPFAM" id="SSF81606">
    <property type="entry name" value="PP2C-like"/>
    <property type="match status" value="1"/>
</dbReference>
<dbReference type="CDD" id="cd00143">
    <property type="entry name" value="PP2Cc"/>
    <property type="match status" value="1"/>
</dbReference>
<name>A0A0F7ULR9_NEOCL</name>
<dbReference type="InterPro" id="IPR001932">
    <property type="entry name" value="PPM-type_phosphatase-like_dom"/>
</dbReference>
<dbReference type="GO" id="GO:0004722">
    <property type="term" value="F:protein serine/threonine phosphatase activity"/>
    <property type="evidence" value="ECO:0007669"/>
    <property type="project" value="InterPro"/>
</dbReference>
<dbReference type="InterPro" id="IPR036457">
    <property type="entry name" value="PPM-type-like_dom_sf"/>
</dbReference>
<organism evidence="2">
    <name type="scientific">Neospora caninum (strain Liverpool)</name>
    <dbReference type="NCBI Taxonomy" id="572307"/>
    <lineage>
        <taxon>Eukaryota</taxon>
        <taxon>Sar</taxon>
        <taxon>Alveolata</taxon>
        <taxon>Apicomplexa</taxon>
        <taxon>Conoidasida</taxon>
        <taxon>Coccidia</taxon>
        <taxon>Eucoccidiorida</taxon>
        <taxon>Eimeriorina</taxon>
        <taxon>Sarcocystidae</taxon>
        <taxon>Neospora</taxon>
    </lineage>
</organism>
<dbReference type="PANTHER" id="PTHR47992">
    <property type="entry name" value="PROTEIN PHOSPHATASE"/>
    <property type="match status" value="1"/>
</dbReference>
<evidence type="ECO:0000259" key="1">
    <source>
        <dbReference type="PROSITE" id="PS51746"/>
    </source>
</evidence>
<evidence type="ECO:0000313" key="2">
    <source>
        <dbReference type="EMBL" id="CEL71084.1"/>
    </source>
</evidence>
<dbReference type="Gene3D" id="3.60.40.10">
    <property type="entry name" value="PPM-type phosphatase domain"/>
    <property type="match status" value="1"/>
</dbReference>
<dbReference type="InterPro" id="IPR015655">
    <property type="entry name" value="PP2C"/>
</dbReference>